<feature type="compositionally biased region" description="Low complexity" evidence="1">
    <location>
        <begin position="81"/>
        <end position="94"/>
    </location>
</feature>
<dbReference type="SMART" id="SM00494">
    <property type="entry name" value="ChtBD2"/>
    <property type="match status" value="1"/>
</dbReference>
<evidence type="ECO:0000313" key="3">
    <source>
        <dbReference type="EMBL" id="EDV93285.1"/>
    </source>
</evidence>
<dbReference type="EMBL" id="CH916369">
    <property type="protein sequence ID" value="EDV93285.1"/>
    <property type="molecule type" value="Genomic_DNA"/>
</dbReference>
<dbReference type="PROSITE" id="PS50940">
    <property type="entry name" value="CHIT_BIND_II"/>
    <property type="match status" value="1"/>
</dbReference>
<evidence type="ECO:0000259" key="2">
    <source>
        <dbReference type="PROSITE" id="PS50940"/>
    </source>
</evidence>
<dbReference type="eggNOG" id="ENOG502RYH9">
    <property type="taxonomic scope" value="Eukaryota"/>
</dbReference>
<feature type="region of interest" description="Disordered" evidence="1">
    <location>
        <begin position="81"/>
        <end position="109"/>
    </location>
</feature>
<feature type="compositionally biased region" description="Pro residues" evidence="1">
    <location>
        <begin position="293"/>
        <end position="304"/>
    </location>
</feature>
<feature type="compositionally biased region" description="Polar residues" evidence="1">
    <location>
        <begin position="95"/>
        <end position="109"/>
    </location>
</feature>
<dbReference type="HOGENOM" id="CLU_276381_0_0_1"/>
<dbReference type="Proteomes" id="UP000001070">
    <property type="component" value="Unassembled WGS sequence"/>
</dbReference>
<feature type="region of interest" description="Disordered" evidence="1">
    <location>
        <begin position="595"/>
        <end position="630"/>
    </location>
</feature>
<feature type="region of interest" description="Disordered" evidence="1">
    <location>
        <begin position="830"/>
        <end position="923"/>
    </location>
</feature>
<dbReference type="GO" id="GO:0005576">
    <property type="term" value="C:extracellular region"/>
    <property type="evidence" value="ECO:0007669"/>
    <property type="project" value="InterPro"/>
</dbReference>
<feature type="non-terminal residue" evidence="3">
    <location>
        <position position="1"/>
    </location>
</feature>
<feature type="compositionally biased region" description="Acidic residues" evidence="1">
    <location>
        <begin position="886"/>
        <end position="904"/>
    </location>
</feature>
<dbReference type="OMA" id="HNYKATR"/>
<feature type="compositionally biased region" description="Polar residues" evidence="1">
    <location>
        <begin position="855"/>
        <end position="874"/>
    </location>
</feature>
<dbReference type="InParanoid" id="B4JF04"/>
<organism evidence="4">
    <name type="scientific">Drosophila grimshawi</name>
    <name type="common">Hawaiian fruit fly</name>
    <name type="synonym">Idiomyia grimshawi</name>
    <dbReference type="NCBI Taxonomy" id="7222"/>
    <lineage>
        <taxon>Eukaryota</taxon>
        <taxon>Metazoa</taxon>
        <taxon>Ecdysozoa</taxon>
        <taxon>Arthropoda</taxon>
        <taxon>Hexapoda</taxon>
        <taxon>Insecta</taxon>
        <taxon>Pterygota</taxon>
        <taxon>Neoptera</taxon>
        <taxon>Endopterygota</taxon>
        <taxon>Diptera</taxon>
        <taxon>Brachycera</taxon>
        <taxon>Muscomorpha</taxon>
        <taxon>Ephydroidea</taxon>
        <taxon>Drosophilidae</taxon>
        <taxon>Drosophila</taxon>
        <taxon>Hawaiian Drosophila</taxon>
    </lineage>
</organism>
<name>B4JF04_DROGR</name>
<accession>B4JF04</accession>
<evidence type="ECO:0000256" key="1">
    <source>
        <dbReference type="SAM" id="MobiDB-lite"/>
    </source>
</evidence>
<protein>
    <submittedName>
        <fullName evidence="3">GH19216</fullName>
    </submittedName>
</protein>
<feature type="compositionally biased region" description="Low complexity" evidence="1">
    <location>
        <begin position="380"/>
        <end position="390"/>
    </location>
</feature>
<feature type="region of interest" description="Disordered" evidence="1">
    <location>
        <begin position="1"/>
        <end position="29"/>
    </location>
</feature>
<feature type="compositionally biased region" description="Basic and acidic residues" evidence="1">
    <location>
        <begin position="782"/>
        <end position="801"/>
    </location>
</feature>
<dbReference type="PANTHER" id="PTHR22933:SF18">
    <property type="match status" value="1"/>
</dbReference>
<feature type="compositionally biased region" description="Basic and acidic residues" evidence="1">
    <location>
        <begin position="252"/>
        <end position="266"/>
    </location>
</feature>
<feature type="compositionally biased region" description="Low complexity" evidence="1">
    <location>
        <begin position="230"/>
        <end position="247"/>
    </location>
</feature>
<dbReference type="InterPro" id="IPR002557">
    <property type="entry name" value="Chitin-bd_dom"/>
</dbReference>
<proteinExistence type="predicted"/>
<keyword evidence="4" id="KW-1185">Reference proteome</keyword>
<feature type="region of interest" description="Disordered" evidence="1">
    <location>
        <begin position="373"/>
        <end position="408"/>
    </location>
</feature>
<dbReference type="PhylomeDB" id="B4JF04"/>
<dbReference type="InterPro" id="IPR036508">
    <property type="entry name" value="Chitin-bd_dom_sf"/>
</dbReference>
<feature type="region of interest" description="Disordered" evidence="1">
    <location>
        <begin position="782"/>
        <end position="818"/>
    </location>
</feature>
<dbReference type="PANTHER" id="PTHR22933">
    <property type="entry name" value="FI18007P1-RELATED"/>
    <property type="match status" value="1"/>
</dbReference>
<feature type="compositionally biased region" description="Low complexity" evidence="1">
    <location>
        <begin position="166"/>
        <end position="189"/>
    </location>
</feature>
<sequence>YEQQKTVQHFPPLSQQQQEHPQQHQEQFDLLPPPSQTQLLQFHRQRGKQSKVNLTPFTAQNTLPGHFIPIIYTPLSKLNSNSNSNSNNNNNINNDLHNGNPINYNKNQSPSEIVYHKNSHPTQIVTDYASSDSQSPEEEAQQQQEKPMHPTPSVGYNDYNEPAVVTATTSSSATSQTSSSSSTSSTKTALIVHQKSPEYVHMGKYESYFNMSPEQQLTPQEKYVLYLQQRMKQQRQQHQQQQHQHQQQSKHHQQEQYHHPADDLHHHQSAQSNTKAGKLSHSHTTHTHVQQSPPQPQTPPPPPPPHHHTQLHNYNGLFGRPEAAQAGHQQQQVLHIPLRALIGQLHEQPKDTLLGTPAPTHFIDYLVDGPRQSLDEEQQQHQQQHTHPYPHQQPHPHQPLQVPPSRPPQHAYILVTTTAPYIDHPAHQPPRLHDLPPTRPPVRYKQQPTLRLQPVTPVHNYQATRRPVYISPPTPSETVKITPKYVYVSSRPPSVPPSSDLPSRTVPQKLKPIHKYANERQPAPPKSTPSEVYATATATATDDEADQLPDIRTSSLAEILHKLQASNHLPQTLTPNNIDNSIKTLIRILQNLKETQTIVPNPPQHHETKPSSSGNSHDYDYTTGSEEEPHSTAIKTAGNVDADLLHLSGPNKHPGPSTGRAGIDYPNYAQIPKTSFECTQQRYKGFFGDPETNCQVWHYCDLNGGKASFLCPNGTIFSQIALTCDWWFNVKCSTTSQLYVLNERLYKYILPFNPKFPEDYNGPIVDKYLAMKFQEMEEKMRLEKQRKADEQAEKPTVRNEEAASNPAMPKNHKPEPKHGSAINAQVYEQSSERNLLIDDEIDDISERGTYDTYGQAPTTIMVPTTTAEDGQSFNRRPIVVPSTPEPETELEAQPETQLDTEPEPEPQLVLDGEPPESSVEEENKLQILRDTNAAAAQKQVQTTKVSVEKLEVIEIKTDGKTGQLMPIASSM</sequence>
<feature type="region of interest" description="Disordered" evidence="1">
    <location>
        <begin position="128"/>
        <end position="190"/>
    </location>
</feature>
<feature type="domain" description="Chitin-binding type-2" evidence="2">
    <location>
        <begin position="675"/>
        <end position="734"/>
    </location>
</feature>
<gene>
    <name evidence="3" type="primary">Dgri\GH19216</name>
    <name evidence="3" type="ORF">Dgri_GH19216</name>
</gene>
<dbReference type="Gene3D" id="2.170.140.10">
    <property type="entry name" value="Chitin binding domain"/>
    <property type="match status" value="1"/>
</dbReference>
<dbReference type="Pfam" id="PF01607">
    <property type="entry name" value="CBM_14"/>
    <property type="match status" value="1"/>
</dbReference>
<reference evidence="3 4" key="1">
    <citation type="journal article" date="2007" name="Nature">
        <title>Evolution of genes and genomes on the Drosophila phylogeny.</title>
        <authorList>
            <consortium name="Drosophila 12 Genomes Consortium"/>
            <person name="Clark A.G."/>
            <person name="Eisen M.B."/>
            <person name="Smith D.R."/>
            <person name="Bergman C.M."/>
            <person name="Oliver B."/>
            <person name="Markow T.A."/>
            <person name="Kaufman T.C."/>
            <person name="Kellis M."/>
            <person name="Gelbart W."/>
            <person name="Iyer V.N."/>
            <person name="Pollard D.A."/>
            <person name="Sackton T.B."/>
            <person name="Larracuente A.M."/>
            <person name="Singh N.D."/>
            <person name="Abad J.P."/>
            <person name="Abt D.N."/>
            <person name="Adryan B."/>
            <person name="Aguade M."/>
            <person name="Akashi H."/>
            <person name="Anderson W.W."/>
            <person name="Aquadro C.F."/>
            <person name="Ardell D.H."/>
            <person name="Arguello R."/>
            <person name="Artieri C.G."/>
            <person name="Barbash D.A."/>
            <person name="Barker D."/>
            <person name="Barsanti P."/>
            <person name="Batterham P."/>
            <person name="Batzoglou S."/>
            <person name="Begun D."/>
            <person name="Bhutkar A."/>
            <person name="Blanco E."/>
            <person name="Bosak S.A."/>
            <person name="Bradley R.K."/>
            <person name="Brand A.D."/>
            <person name="Brent M.R."/>
            <person name="Brooks A.N."/>
            <person name="Brown R.H."/>
            <person name="Butlin R.K."/>
            <person name="Caggese C."/>
            <person name="Calvi B.R."/>
            <person name="Bernardo de Carvalho A."/>
            <person name="Caspi A."/>
            <person name="Castrezana S."/>
            <person name="Celniker S.E."/>
            <person name="Chang J.L."/>
            <person name="Chapple C."/>
            <person name="Chatterji S."/>
            <person name="Chinwalla A."/>
            <person name="Civetta A."/>
            <person name="Clifton S.W."/>
            <person name="Comeron J.M."/>
            <person name="Costello J.C."/>
            <person name="Coyne J.A."/>
            <person name="Daub J."/>
            <person name="David R.G."/>
            <person name="Delcher A.L."/>
            <person name="Delehaunty K."/>
            <person name="Do C.B."/>
            <person name="Ebling H."/>
            <person name="Edwards K."/>
            <person name="Eickbush T."/>
            <person name="Evans J.D."/>
            <person name="Filipski A."/>
            <person name="Findeiss S."/>
            <person name="Freyhult E."/>
            <person name="Fulton L."/>
            <person name="Fulton R."/>
            <person name="Garcia A.C."/>
            <person name="Gardiner A."/>
            <person name="Garfield D.A."/>
            <person name="Garvin B.E."/>
            <person name="Gibson G."/>
            <person name="Gilbert D."/>
            <person name="Gnerre S."/>
            <person name="Godfrey J."/>
            <person name="Good R."/>
            <person name="Gotea V."/>
            <person name="Gravely B."/>
            <person name="Greenberg A.J."/>
            <person name="Griffiths-Jones S."/>
            <person name="Gross S."/>
            <person name="Guigo R."/>
            <person name="Gustafson E.A."/>
            <person name="Haerty W."/>
            <person name="Hahn M.W."/>
            <person name="Halligan D.L."/>
            <person name="Halpern A.L."/>
            <person name="Halter G.M."/>
            <person name="Han M.V."/>
            <person name="Heger A."/>
            <person name="Hillier L."/>
            <person name="Hinrichs A.S."/>
            <person name="Holmes I."/>
            <person name="Hoskins R.A."/>
            <person name="Hubisz M.J."/>
            <person name="Hultmark D."/>
            <person name="Huntley M.A."/>
            <person name="Jaffe D.B."/>
            <person name="Jagadeeshan S."/>
            <person name="Jeck W.R."/>
            <person name="Johnson J."/>
            <person name="Jones C.D."/>
            <person name="Jordan W.C."/>
            <person name="Karpen G.H."/>
            <person name="Kataoka E."/>
            <person name="Keightley P.D."/>
            <person name="Kheradpour P."/>
            <person name="Kirkness E.F."/>
            <person name="Koerich L.B."/>
            <person name="Kristiansen K."/>
            <person name="Kudrna D."/>
            <person name="Kulathinal R.J."/>
            <person name="Kumar S."/>
            <person name="Kwok R."/>
            <person name="Lander E."/>
            <person name="Langley C.H."/>
            <person name="Lapoint R."/>
            <person name="Lazzaro B.P."/>
            <person name="Lee S.J."/>
            <person name="Levesque L."/>
            <person name="Li R."/>
            <person name="Lin C.F."/>
            <person name="Lin M.F."/>
            <person name="Lindblad-Toh K."/>
            <person name="Llopart A."/>
            <person name="Long M."/>
            <person name="Low L."/>
            <person name="Lozovsky E."/>
            <person name="Lu J."/>
            <person name="Luo M."/>
            <person name="Machado C.A."/>
            <person name="Makalowski W."/>
            <person name="Marzo M."/>
            <person name="Matsuda M."/>
            <person name="Matzkin L."/>
            <person name="McAllister B."/>
            <person name="McBride C.S."/>
            <person name="McKernan B."/>
            <person name="McKernan K."/>
            <person name="Mendez-Lago M."/>
            <person name="Minx P."/>
            <person name="Mollenhauer M.U."/>
            <person name="Montooth K."/>
            <person name="Mount S.M."/>
            <person name="Mu X."/>
            <person name="Myers E."/>
            <person name="Negre B."/>
            <person name="Newfeld S."/>
            <person name="Nielsen R."/>
            <person name="Noor M.A."/>
            <person name="O'Grady P."/>
            <person name="Pachter L."/>
            <person name="Papaceit M."/>
            <person name="Parisi M.J."/>
            <person name="Parisi M."/>
            <person name="Parts L."/>
            <person name="Pedersen J.S."/>
            <person name="Pesole G."/>
            <person name="Phillippy A.M."/>
            <person name="Ponting C.P."/>
            <person name="Pop M."/>
            <person name="Porcelli D."/>
            <person name="Powell J.R."/>
            <person name="Prohaska S."/>
            <person name="Pruitt K."/>
            <person name="Puig M."/>
            <person name="Quesneville H."/>
            <person name="Ram K.R."/>
            <person name="Rand D."/>
            <person name="Rasmussen M.D."/>
            <person name="Reed L.K."/>
            <person name="Reenan R."/>
            <person name="Reily A."/>
            <person name="Remington K.A."/>
            <person name="Rieger T.T."/>
            <person name="Ritchie M.G."/>
            <person name="Robin C."/>
            <person name="Rogers Y.H."/>
            <person name="Rohde C."/>
            <person name="Rozas J."/>
            <person name="Rubenfield M.J."/>
            <person name="Ruiz A."/>
            <person name="Russo S."/>
            <person name="Salzberg S.L."/>
            <person name="Sanchez-Gracia A."/>
            <person name="Saranga D.J."/>
            <person name="Sato H."/>
            <person name="Schaeffer S.W."/>
            <person name="Schatz M.C."/>
            <person name="Schlenke T."/>
            <person name="Schwartz R."/>
            <person name="Segarra C."/>
            <person name="Singh R.S."/>
            <person name="Sirot L."/>
            <person name="Sirota M."/>
            <person name="Sisneros N.B."/>
            <person name="Smith C.D."/>
            <person name="Smith T.F."/>
            <person name="Spieth J."/>
            <person name="Stage D.E."/>
            <person name="Stark A."/>
            <person name="Stephan W."/>
            <person name="Strausberg R.L."/>
            <person name="Strempel S."/>
            <person name="Sturgill D."/>
            <person name="Sutton G."/>
            <person name="Sutton G.G."/>
            <person name="Tao W."/>
            <person name="Teichmann S."/>
            <person name="Tobari Y.N."/>
            <person name="Tomimura Y."/>
            <person name="Tsolas J.M."/>
            <person name="Valente V.L."/>
            <person name="Venter E."/>
            <person name="Venter J.C."/>
            <person name="Vicario S."/>
            <person name="Vieira F.G."/>
            <person name="Vilella A.J."/>
            <person name="Villasante A."/>
            <person name="Walenz B."/>
            <person name="Wang J."/>
            <person name="Wasserman M."/>
            <person name="Watts T."/>
            <person name="Wilson D."/>
            <person name="Wilson R.K."/>
            <person name="Wing R.A."/>
            <person name="Wolfner M.F."/>
            <person name="Wong A."/>
            <person name="Wong G.K."/>
            <person name="Wu C.I."/>
            <person name="Wu G."/>
            <person name="Yamamoto D."/>
            <person name="Yang H.P."/>
            <person name="Yang S.P."/>
            <person name="Yorke J.A."/>
            <person name="Yoshida K."/>
            <person name="Zdobnov E."/>
            <person name="Zhang P."/>
            <person name="Zhang Y."/>
            <person name="Zimin A.V."/>
            <person name="Baldwin J."/>
            <person name="Abdouelleil A."/>
            <person name="Abdulkadir J."/>
            <person name="Abebe A."/>
            <person name="Abera B."/>
            <person name="Abreu J."/>
            <person name="Acer S.C."/>
            <person name="Aftuck L."/>
            <person name="Alexander A."/>
            <person name="An P."/>
            <person name="Anderson E."/>
            <person name="Anderson S."/>
            <person name="Arachi H."/>
            <person name="Azer M."/>
            <person name="Bachantsang P."/>
            <person name="Barry A."/>
            <person name="Bayul T."/>
            <person name="Berlin A."/>
            <person name="Bessette D."/>
            <person name="Bloom T."/>
            <person name="Blye J."/>
            <person name="Boguslavskiy L."/>
            <person name="Bonnet C."/>
            <person name="Boukhgalter B."/>
            <person name="Bourzgui I."/>
            <person name="Brown A."/>
            <person name="Cahill P."/>
            <person name="Channer S."/>
            <person name="Cheshatsang Y."/>
            <person name="Chuda L."/>
            <person name="Citroen M."/>
            <person name="Collymore A."/>
            <person name="Cooke P."/>
            <person name="Costello M."/>
            <person name="D'Aco K."/>
            <person name="Daza R."/>
            <person name="De Haan G."/>
            <person name="DeGray S."/>
            <person name="DeMaso C."/>
            <person name="Dhargay N."/>
            <person name="Dooley K."/>
            <person name="Dooley E."/>
            <person name="Doricent M."/>
            <person name="Dorje P."/>
            <person name="Dorjee K."/>
            <person name="Dupes A."/>
            <person name="Elong R."/>
            <person name="Falk J."/>
            <person name="Farina A."/>
            <person name="Faro S."/>
            <person name="Ferguson D."/>
            <person name="Fisher S."/>
            <person name="Foley C.D."/>
            <person name="Franke A."/>
            <person name="Friedrich D."/>
            <person name="Gadbois L."/>
            <person name="Gearin G."/>
            <person name="Gearin C.R."/>
            <person name="Giannoukos G."/>
            <person name="Goode T."/>
            <person name="Graham J."/>
            <person name="Grandbois E."/>
            <person name="Grewal S."/>
            <person name="Gyaltsen K."/>
            <person name="Hafez N."/>
            <person name="Hagos B."/>
            <person name="Hall J."/>
            <person name="Henson C."/>
            <person name="Hollinger A."/>
            <person name="Honan T."/>
            <person name="Huard M.D."/>
            <person name="Hughes L."/>
            <person name="Hurhula B."/>
            <person name="Husby M.E."/>
            <person name="Kamat A."/>
            <person name="Kanga B."/>
            <person name="Kashin S."/>
            <person name="Khazanovich D."/>
            <person name="Kisner P."/>
            <person name="Lance K."/>
            <person name="Lara M."/>
            <person name="Lee W."/>
            <person name="Lennon N."/>
            <person name="Letendre F."/>
            <person name="LeVine R."/>
            <person name="Lipovsky A."/>
            <person name="Liu X."/>
            <person name="Liu J."/>
            <person name="Liu S."/>
            <person name="Lokyitsang T."/>
            <person name="Lokyitsang Y."/>
            <person name="Lubonja R."/>
            <person name="Lui A."/>
            <person name="MacDonald P."/>
            <person name="Magnisalis V."/>
            <person name="Maru K."/>
            <person name="Matthews C."/>
            <person name="McCusker W."/>
            <person name="McDonough S."/>
            <person name="Mehta T."/>
            <person name="Meldrim J."/>
            <person name="Meneus L."/>
            <person name="Mihai O."/>
            <person name="Mihalev A."/>
            <person name="Mihova T."/>
            <person name="Mittelman R."/>
            <person name="Mlenga V."/>
            <person name="Montmayeur A."/>
            <person name="Mulrain L."/>
            <person name="Navidi A."/>
            <person name="Naylor J."/>
            <person name="Negash T."/>
            <person name="Nguyen T."/>
            <person name="Nguyen N."/>
            <person name="Nicol R."/>
            <person name="Norbu C."/>
            <person name="Norbu N."/>
            <person name="Novod N."/>
            <person name="O'Neill B."/>
            <person name="Osman S."/>
            <person name="Markiewicz E."/>
            <person name="Oyono O.L."/>
            <person name="Patti C."/>
            <person name="Phunkhang P."/>
            <person name="Pierre F."/>
            <person name="Priest M."/>
            <person name="Raghuraman S."/>
            <person name="Rege F."/>
            <person name="Reyes R."/>
            <person name="Rise C."/>
            <person name="Rogov P."/>
            <person name="Ross K."/>
            <person name="Ryan E."/>
            <person name="Settipalli S."/>
            <person name="Shea T."/>
            <person name="Sherpa N."/>
            <person name="Shi L."/>
            <person name="Shih D."/>
            <person name="Sparrow T."/>
            <person name="Spaulding J."/>
            <person name="Stalker J."/>
            <person name="Stange-Thomann N."/>
            <person name="Stavropoulos S."/>
            <person name="Stone C."/>
            <person name="Strader C."/>
            <person name="Tesfaye S."/>
            <person name="Thomson T."/>
            <person name="Thoulutsang Y."/>
            <person name="Thoulutsang D."/>
            <person name="Topham K."/>
            <person name="Topping I."/>
            <person name="Tsamla T."/>
            <person name="Vassiliev H."/>
            <person name="Vo A."/>
            <person name="Wangchuk T."/>
            <person name="Wangdi T."/>
            <person name="Weiand M."/>
            <person name="Wilkinson J."/>
            <person name="Wilson A."/>
            <person name="Yadav S."/>
            <person name="Young G."/>
            <person name="Yu Q."/>
            <person name="Zembek L."/>
            <person name="Zhong D."/>
            <person name="Zimmer A."/>
            <person name="Zwirko Z."/>
            <person name="Jaffe D.B."/>
            <person name="Alvarez P."/>
            <person name="Brockman W."/>
            <person name="Butler J."/>
            <person name="Chin C."/>
            <person name="Gnerre S."/>
            <person name="Grabherr M."/>
            <person name="Kleber M."/>
            <person name="Mauceli E."/>
            <person name="MacCallum I."/>
        </authorList>
    </citation>
    <scope>NUCLEOTIDE SEQUENCE [LARGE SCALE GENOMIC DNA]</scope>
    <source>
        <strain evidence="4">Tucson 15287-2541.00</strain>
    </source>
</reference>
<feature type="compositionally biased region" description="Pro residues" evidence="1">
    <location>
        <begin position="391"/>
        <end position="407"/>
    </location>
</feature>
<dbReference type="GO" id="GO:0008061">
    <property type="term" value="F:chitin binding"/>
    <property type="evidence" value="ECO:0007669"/>
    <property type="project" value="InterPro"/>
</dbReference>
<dbReference type="OrthoDB" id="541276at2759"/>
<evidence type="ECO:0000313" key="4">
    <source>
        <dbReference type="Proteomes" id="UP000001070"/>
    </source>
</evidence>
<feature type="region of interest" description="Disordered" evidence="1">
    <location>
        <begin position="230"/>
        <end position="314"/>
    </location>
</feature>
<dbReference type="AlphaFoldDB" id="B4JF04"/>
<dbReference type="SUPFAM" id="SSF57625">
    <property type="entry name" value="Invertebrate chitin-binding proteins"/>
    <property type="match status" value="1"/>
</dbReference>
<dbReference type="InterPro" id="IPR052976">
    <property type="entry name" value="Scoloptoxin-like"/>
</dbReference>